<accession>A0ABP9I810</accession>
<reference evidence="4" key="1">
    <citation type="journal article" date="2019" name="Int. J. Syst. Evol. Microbiol.">
        <title>The Global Catalogue of Microorganisms (GCM) 10K type strain sequencing project: providing services to taxonomists for standard genome sequencing and annotation.</title>
        <authorList>
            <consortium name="The Broad Institute Genomics Platform"/>
            <consortium name="The Broad Institute Genome Sequencing Center for Infectious Disease"/>
            <person name="Wu L."/>
            <person name="Ma J."/>
        </authorList>
    </citation>
    <scope>NUCLEOTIDE SEQUENCE [LARGE SCALE GENOMIC DNA]</scope>
    <source>
        <strain evidence="4">JCM 17986</strain>
    </source>
</reference>
<evidence type="ECO:0000256" key="1">
    <source>
        <dbReference type="ARBA" id="ARBA00006484"/>
    </source>
</evidence>
<dbReference type="PROSITE" id="PS00061">
    <property type="entry name" value="ADH_SHORT"/>
    <property type="match status" value="1"/>
</dbReference>
<dbReference type="EMBL" id="BAABHS010000041">
    <property type="protein sequence ID" value="GAA4990811.1"/>
    <property type="molecule type" value="Genomic_DNA"/>
</dbReference>
<comment type="similarity">
    <text evidence="1">Belongs to the short-chain dehydrogenases/reductases (SDR) family.</text>
</comment>
<dbReference type="InterPro" id="IPR002347">
    <property type="entry name" value="SDR_fam"/>
</dbReference>
<evidence type="ECO:0000313" key="3">
    <source>
        <dbReference type="EMBL" id="GAA4990811.1"/>
    </source>
</evidence>
<protein>
    <submittedName>
        <fullName evidence="3">SDR family oxidoreductase</fullName>
    </submittedName>
</protein>
<dbReference type="InterPro" id="IPR036291">
    <property type="entry name" value="NAD(P)-bd_dom_sf"/>
</dbReference>
<dbReference type="Pfam" id="PF13561">
    <property type="entry name" value="adh_short_C2"/>
    <property type="match status" value="1"/>
</dbReference>
<dbReference type="CDD" id="cd05233">
    <property type="entry name" value="SDR_c"/>
    <property type="match status" value="1"/>
</dbReference>
<dbReference type="Proteomes" id="UP001500466">
    <property type="component" value="Unassembled WGS sequence"/>
</dbReference>
<evidence type="ECO:0000256" key="2">
    <source>
        <dbReference type="ARBA" id="ARBA00023002"/>
    </source>
</evidence>
<proteinExistence type="inferred from homology"/>
<keyword evidence="2" id="KW-0560">Oxidoreductase</keyword>
<dbReference type="InterPro" id="IPR020904">
    <property type="entry name" value="Sc_DH/Rdtase_CS"/>
</dbReference>
<dbReference type="Gene3D" id="3.40.50.720">
    <property type="entry name" value="NAD(P)-binding Rossmann-like Domain"/>
    <property type="match status" value="1"/>
</dbReference>
<name>A0ABP9I810_9ACTN</name>
<evidence type="ECO:0000313" key="4">
    <source>
        <dbReference type="Proteomes" id="UP001500466"/>
    </source>
</evidence>
<dbReference type="SUPFAM" id="SSF51735">
    <property type="entry name" value="NAD(P)-binding Rossmann-fold domains"/>
    <property type="match status" value="1"/>
</dbReference>
<dbReference type="PANTHER" id="PTHR42760:SF115">
    <property type="entry name" value="3-OXOACYL-[ACYL-CARRIER-PROTEIN] REDUCTASE FABG"/>
    <property type="match status" value="1"/>
</dbReference>
<comment type="caution">
    <text evidence="3">The sequence shown here is derived from an EMBL/GenBank/DDBJ whole genome shotgun (WGS) entry which is preliminary data.</text>
</comment>
<organism evidence="3 4">
    <name type="scientific">Yinghuangia aomiensis</name>
    <dbReference type="NCBI Taxonomy" id="676205"/>
    <lineage>
        <taxon>Bacteria</taxon>
        <taxon>Bacillati</taxon>
        <taxon>Actinomycetota</taxon>
        <taxon>Actinomycetes</taxon>
        <taxon>Kitasatosporales</taxon>
        <taxon>Streptomycetaceae</taxon>
        <taxon>Yinghuangia</taxon>
    </lineage>
</organism>
<dbReference type="PRINTS" id="PR00080">
    <property type="entry name" value="SDRFAMILY"/>
</dbReference>
<dbReference type="PANTHER" id="PTHR42760">
    <property type="entry name" value="SHORT-CHAIN DEHYDROGENASES/REDUCTASES FAMILY MEMBER"/>
    <property type="match status" value="1"/>
</dbReference>
<gene>
    <name evidence="3" type="ORF">GCM10023205_73150</name>
</gene>
<sequence>MRKDATSDLLGLRGRTAVVLGGAQGLGRSVARRLAEAGCKVAVADIADDAGGTLVQEIRGAGGEALYRHTDARRRADVRELIAAAREELGPLTAAVNVVGNPGGVQGVKPFLDMTEDDMRARLDLNFMTAFIACQEEALAMIEDGTDGRIVNFGSSSGLVGAPNICGYGAAKAAVAHFTISASMELARYGIRVNCVVPGTHVNPNAGPPANEGMADFRRRAAAAPILGRLGEADETAGAALFLASDLSGYMTGHTVVSDGGVVHTTARPPVGMNLESEAVRTILETRAQEA</sequence>
<dbReference type="PRINTS" id="PR00081">
    <property type="entry name" value="GDHRDH"/>
</dbReference>
<keyword evidence="4" id="KW-1185">Reference proteome</keyword>